<dbReference type="EMBL" id="CP027783">
    <property type="protein sequence ID" value="AYW47506.1"/>
    <property type="molecule type" value="Genomic_DNA"/>
</dbReference>
<dbReference type="NCBIfam" id="NF041002">
    <property type="entry name" value="pilin_ComGF"/>
    <property type="match status" value="1"/>
</dbReference>
<proteinExistence type="predicted"/>
<dbReference type="RefSeq" id="WP_123934678.1">
    <property type="nucleotide sequence ID" value="NZ_BSUW01000001.1"/>
</dbReference>
<comment type="subcellular location">
    <subcellularLocation>
        <location evidence="1">Cell surface</location>
    </subcellularLocation>
</comment>
<reference evidence="4 5" key="1">
    <citation type="journal article" date="2012" name="Int. J. Syst. Evol. Microbiol.">
        <title>Characterization of Tetragenococcus strains from sugar thick juice reveals a novel species, Tetragenococcus osmophilus sp. nov., and divides Tetragenococcus halophilus into two subspecies, T. halophilus subsp. halophilus subsp. nov. and T. halophilus subsp. flandriensis subsp. nov.</title>
        <authorList>
            <person name="Juste A."/>
            <person name="Van Trappen S."/>
            <person name="Verreth C."/>
            <person name="Cleenwerck I."/>
            <person name="De Vos P."/>
            <person name="Lievens B."/>
            <person name="Willems K.A."/>
        </authorList>
    </citation>
    <scope>NUCLEOTIDE SEQUENCE [LARGE SCALE GENOMIC DNA]</scope>
    <source>
        <strain evidence="4 5">JCM 31126</strain>
    </source>
</reference>
<evidence type="ECO:0000313" key="4">
    <source>
        <dbReference type="EMBL" id="AYW47506.1"/>
    </source>
</evidence>
<evidence type="ECO:0000313" key="5">
    <source>
        <dbReference type="Proteomes" id="UP000268310"/>
    </source>
</evidence>
<keyword evidence="3" id="KW-1133">Transmembrane helix</keyword>
<feature type="transmembrane region" description="Helical" evidence="3">
    <location>
        <begin position="33"/>
        <end position="57"/>
    </location>
</feature>
<dbReference type="Proteomes" id="UP000268310">
    <property type="component" value="Chromosome"/>
</dbReference>
<evidence type="ECO:0000256" key="1">
    <source>
        <dbReference type="ARBA" id="ARBA00004241"/>
    </source>
</evidence>
<sequence>MGHFQLFIKKALWRKPEFLRLNKIGQLYVKNKGFTLIECAIALLVLSLFLLGTLGVLQQSKQVQQAVYGRNMQEWHVFLLQFENKLAEGKYSRVTNNRIYYHKLNDSTDREYECRIELNMNRNEIAIREKNGYEPILTEVKKLQFRKSKQYILFTVTFLNGEQKNGKWTIEKA</sequence>
<dbReference type="InterPro" id="IPR012902">
    <property type="entry name" value="N_methyl_site"/>
</dbReference>
<evidence type="ECO:0000256" key="2">
    <source>
        <dbReference type="ARBA" id="ARBA00023287"/>
    </source>
</evidence>
<keyword evidence="5" id="KW-1185">Reference proteome</keyword>
<protein>
    <submittedName>
        <fullName evidence="4">Prepilin-type cleavage/methylation domain-containing protein</fullName>
    </submittedName>
</protein>
<organism evidence="4 5">
    <name type="scientific">Tetragenococcus osmophilus</name>
    <dbReference type="NCBI Taxonomy" id="526944"/>
    <lineage>
        <taxon>Bacteria</taxon>
        <taxon>Bacillati</taxon>
        <taxon>Bacillota</taxon>
        <taxon>Bacilli</taxon>
        <taxon>Lactobacillales</taxon>
        <taxon>Enterococcaceae</taxon>
        <taxon>Tetragenococcus</taxon>
    </lineage>
</organism>
<accession>A0ABN5QUQ4</accession>
<keyword evidence="3" id="KW-0472">Membrane</keyword>
<keyword evidence="2" id="KW-0178">Competence</keyword>
<dbReference type="Pfam" id="PF07963">
    <property type="entry name" value="N_methyl"/>
    <property type="match status" value="1"/>
</dbReference>
<gene>
    <name evidence="4" type="ORF">C7K38_03425</name>
</gene>
<dbReference type="Pfam" id="PF15980">
    <property type="entry name" value="ComGF"/>
    <property type="match status" value="1"/>
</dbReference>
<dbReference type="NCBIfam" id="TIGR02532">
    <property type="entry name" value="IV_pilin_GFxxxE"/>
    <property type="match status" value="1"/>
</dbReference>
<evidence type="ECO:0000256" key="3">
    <source>
        <dbReference type="SAM" id="Phobius"/>
    </source>
</evidence>
<keyword evidence="3" id="KW-0812">Transmembrane</keyword>
<name>A0ABN5QUQ4_9ENTE</name>
<dbReference type="InterPro" id="IPR016977">
    <property type="entry name" value="ComGF"/>
</dbReference>